<dbReference type="AlphaFoldDB" id="Q46VH1"/>
<proteinExistence type="inferred from homology"/>
<dbReference type="PANTHER" id="PTHR34977">
    <property type="entry name" value="UPF0337 PROTEIN YJBJ"/>
    <property type="match status" value="1"/>
</dbReference>
<dbReference type="STRING" id="264198.Reut_B3505"/>
<dbReference type="PANTHER" id="PTHR34977:SF1">
    <property type="entry name" value="UPF0337 PROTEIN YJBJ"/>
    <property type="match status" value="1"/>
</dbReference>
<dbReference type="Gene3D" id="1.10.1470.10">
    <property type="entry name" value="YjbJ"/>
    <property type="match status" value="1"/>
</dbReference>
<sequence length="88" mass="10508">MPASATIAEHRRPIDDLKEHHMNWEQIEGKWDQAKGKIKEKWGKLTDDDIAQINGKRDQLAGRIRERYGYTKERAEDEMKAWENDSRW</sequence>
<dbReference type="EMBL" id="CP000091">
    <property type="protein sequence ID" value="AAZ62863.1"/>
    <property type="molecule type" value="Genomic_DNA"/>
</dbReference>
<evidence type="ECO:0000313" key="3">
    <source>
        <dbReference type="EMBL" id="AAZ62863.1"/>
    </source>
</evidence>
<accession>Q46VH1</accession>
<reference evidence="3" key="1">
    <citation type="submission" date="2005-08" db="EMBL/GenBank/DDBJ databases">
        <title>Complete sequence of chromosome 2 of Ralstonia eutropha JMP134.</title>
        <authorList>
            <person name="Copeland A."/>
            <person name="Lucas S."/>
            <person name="Lapidus A."/>
            <person name="Barry K."/>
            <person name="Detter J.C."/>
            <person name="Glavina T."/>
            <person name="Hammon N."/>
            <person name="Israni S."/>
            <person name="Pitluck S."/>
            <person name="Goltsman E."/>
            <person name="Martinez M."/>
            <person name="Schmutz J."/>
            <person name="Larimer F."/>
            <person name="Land M."/>
            <person name="Lykidis A."/>
            <person name="Richardson P."/>
        </authorList>
    </citation>
    <scope>NUCLEOTIDE SEQUENCE [LARGE SCALE GENOMIC DNA]</scope>
    <source>
        <strain evidence="3">JMP134</strain>
    </source>
</reference>
<evidence type="ECO:0000259" key="2">
    <source>
        <dbReference type="Pfam" id="PF05532"/>
    </source>
</evidence>
<dbReference type="eggNOG" id="COG3237">
    <property type="taxonomic scope" value="Bacteria"/>
</dbReference>
<feature type="domain" description="CsbD-like" evidence="2">
    <location>
        <begin position="25"/>
        <end position="77"/>
    </location>
</feature>
<dbReference type="HOGENOM" id="CLU_135567_4_1_4"/>
<dbReference type="InterPro" id="IPR036629">
    <property type="entry name" value="YjbJ_sf"/>
</dbReference>
<name>Q46VH1_CUPPJ</name>
<evidence type="ECO:0000256" key="1">
    <source>
        <dbReference type="ARBA" id="ARBA00009129"/>
    </source>
</evidence>
<dbReference type="KEGG" id="reu:Reut_B3505"/>
<dbReference type="Pfam" id="PF05532">
    <property type="entry name" value="CsbD"/>
    <property type="match status" value="1"/>
</dbReference>
<comment type="similarity">
    <text evidence="1">Belongs to the UPF0337 (CsbD) family.</text>
</comment>
<dbReference type="SUPFAM" id="SSF69047">
    <property type="entry name" value="Hypothetical protein YjbJ"/>
    <property type="match status" value="1"/>
</dbReference>
<organism evidence="3">
    <name type="scientific">Cupriavidus pinatubonensis (strain JMP 134 / LMG 1197)</name>
    <name type="common">Cupriavidus necator (strain JMP 134)</name>
    <dbReference type="NCBI Taxonomy" id="264198"/>
    <lineage>
        <taxon>Bacteria</taxon>
        <taxon>Pseudomonadati</taxon>
        <taxon>Pseudomonadota</taxon>
        <taxon>Betaproteobacteria</taxon>
        <taxon>Burkholderiales</taxon>
        <taxon>Burkholderiaceae</taxon>
        <taxon>Cupriavidus</taxon>
    </lineage>
</organism>
<gene>
    <name evidence="3" type="ordered locus">Reut_B3505</name>
</gene>
<dbReference type="InterPro" id="IPR008462">
    <property type="entry name" value="CsbD"/>
</dbReference>
<protein>
    <submittedName>
        <fullName evidence="3">CsbD-like protein</fullName>
    </submittedName>
</protein>
<dbReference type="InterPro" id="IPR050423">
    <property type="entry name" value="UPF0337_stress_rsp"/>
</dbReference>